<feature type="transmembrane region" description="Helical" evidence="2">
    <location>
        <begin position="457"/>
        <end position="474"/>
    </location>
</feature>
<name>A0AAC9U263_9GAMM</name>
<dbReference type="Pfam" id="PF10101">
    <property type="entry name" value="DUF2339"/>
    <property type="match status" value="2"/>
</dbReference>
<feature type="transmembrane region" description="Helical" evidence="2">
    <location>
        <begin position="661"/>
        <end position="682"/>
    </location>
</feature>
<feature type="transmembrane region" description="Helical" evidence="2">
    <location>
        <begin position="432"/>
        <end position="451"/>
    </location>
</feature>
<evidence type="ECO:0008006" key="5">
    <source>
        <dbReference type="Google" id="ProtNLM"/>
    </source>
</evidence>
<dbReference type="AlphaFoldDB" id="A0AAC9U263"/>
<feature type="transmembrane region" description="Helical" evidence="2">
    <location>
        <begin position="226"/>
        <end position="247"/>
    </location>
</feature>
<feature type="transmembrane region" description="Helical" evidence="2">
    <location>
        <begin position="195"/>
        <end position="214"/>
    </location>
</feature>
<feature type="transmembrane region" description="Helical" evidence="2">
    <location>
        <begin position="352"/>
        <end position="371"/>
    </location>
</feature>
<evidence type="ECO:0000256" key="2">
    <source>
        <dbReference type="SAM" id="Phobius"/>
    </source>
</evidence>
<organism evidence="3 4">
    <name type="scientific">Shewanella marisflavi</name>
    <dbReference type="NCBI Taxonomy" id="260364"/>
    <lineage>
        <taxon>Bacteria</taxon>
        <taxon>Pseudomonadati</taxon>
        <taxon>Pseudomonadota</taxon>
        <taxon>Gammaproteobacteria</taxon>
        <taxon>Alteromonadales</taxon>
        <taxon>Shewanellaceae</taxon>
        <taxon>Shewanella</taxon>
    </lineage>
</organism>
<dbReference type="Proteomes" id="UP000198233">
    <property type="component" value="Chromosome"/>
</dbReference>
<reference evidence="3 4" key="1">
    <citation type="submission" date="2017-06" db="EMBL/GenBank/DDBJ databases">
        <title>Complete genome sequence of Shewanella marisflavi EP1 associated with anaerobic 2,4-dinitrotoluene reduction and salt tolerance.</title>
        <authorList>
            <person name="Huang J."/>
        </authorList>
    </citation>
    <scope>NUCLEOTIDE SEQUENCE [LARGE SCALE GENOMIC DNA]</scope>
    <source>
        <strain evidence="3 4">EP1</strain>
    </source>
</reference>
<feature type="transmembrane region" description="Helical" evidence="2">
    <location>
        <begin position="512"/>
        <end position="533"/>
    </location>
</feature>
<proteinExistence type="predicted"/>
<feature type="transmembrane region" description="Helical" evidence="2">
    <location>
        <begin position="792"/>
        <end position="810"/>
    </location>
</feature>
<feature type="transmembrane region" description="Helical" evidence="2">
    <location>
        <begin position="277"/>
        <end position="294"/>
    </location>
</feature>
<feature type="transmembrane region" description="Helical" evidence="2">
    <location>
        <begin position="408"/>
        <end position="425"/>
    </location>
</feature>
<feature type="transmembrane region" description="Helical" evidence="2">
    <location>
        <begin position="919"/>
        <end position="940"/>
    </location>
</feature>
<feature type="transmembrane region" description="Helical" evidence="2">
    <location>
        <begin position="736"/>
        <end position="757"/>
    </location>
</feature>
<feature type="transmembrane region" description="Helical" evidence="2">
    <location>
        <begin position="253"/>
        <end position="270"/>
    </location>
</feature>
<feature type="transmembrane region" description="Helical" evidence="2">
    <location>
        <begin position="688"/>
        <end position="706"/>
    </location>
</feature>
<dbReference type="EMBL" id="CP022272">
    <property type="protein sequence ID" value="ASJ97939.1"/>
    <property type="molecule type" value="Genomic_DNA"/>
</dbReference>
<sequence length="1013" mass="111946">MTLKEDVNKLSQALDALKSQQATDQATLSRQLALFSLQLSQLSERVNAQESHLQETQTDTQTQACAAQEQLLPEKESLSASPANTGYHHEIWHSDKQNQKQAPSQNPPQKGPRAGINPQLAKATAQLQGTLGQIVPLLLGPFAALGEQAKGFYDHYRDKGQSAVFLMTLAGIITLTLGFGYLLQYSINHWFSEMGKAILALVTANTVIAGGLFIRRARPGMEDYASGIVGLGVILNYLAIYFLGPYYELIPESLAFLLMLANTLLGYGLSMKLETKVVAAIALCGGSLAPLMLLDASQAPLLYLPYLLIIGACSLAQSHRLNWPALIEITALLHIACVQLLSFFLFLPLTPIDSMAIMAMLCINGLFYLYGLSSLALQRKMKLNARLLMVPVAMLCFILYTLSEFTAYAGEIFAINALISVLIVWKVRRDPLIAPLMLAAAGVFAGIAALYLISAELLGLVLLVEALLLLWLGCKHDFISIRTEAYLLLLVGIASNLLSLFDGLTATLDNPVLLSMSMVLTTLACWAATRLITTQLVVLTMPERLIHTLLREALGQLACISILFIAYLISDTYYLTILPLLSLLLLHYSARGQLRFSEILAWIWLLPLVGLIFMGTVEANSITYGDQPLNAKLARIELFSSLLLAYYWYKRHFSDSPLLRLAYYVQLGCYLALPLLLLPKVLRSYQELLPIYLWLASALSLALARLVRHRSQVIETQILVSTAMLTTAISCLDNQWQGLIALALGALAMGSILRLYAGLNRRWRLLLTFPWHLSPFYFALVVAVAVQSLSGLIAPGWSLVFLALTTYFALLLERDNALGKRFAKALKPGYLLAYGLLILLSLMPVILHSERPLVLDMTNLLFSLSELGILLVLAWYLKGNRLAIAQHKKLLPKPLLLWGWHGLLAMSYFIWSYQLGTKIAAPISSILLVCHGSTLMFISLRPRQESLVRLAGILFGLACIKTLFVDMASFELLQKVVAFIIIGAILLTVAYFYQKSKNRLQAASQENLEMTHS</sequence>
<evidence type="ECO:0000313" key="3">
    <source>
        <dbReference type="EMBL" id="ASJ97939.1"/>
    </source>
</evidence>
<feature type="transmembrane region" description="Helical" evidence="2">
    <location>
        <begin position="325"/>
        <end position="346"/>
    </location>
</feature>
<dbReference type="PANTHER" id="PTHR38434">
    <property type="entry name" value="BLL2549 PROTEIN"/>
    <property type="match status" value="1"/>
</dbReference>
<feature type="transmembrane region" description="Helical" evidence="2">
    <location>
        <begin position="163"/>
        <end position="183"/>
    </location>
</feature>
<gene>
    <name evidence="3" type="ORF">CFF01_15820</name>
</gene>
<feature type="region of interest" description="Disordered" evidence="1">
    <location>
        <begin position="94"/>
        <end position="116"/>
    </location>
</feature>
<dbReference type="RefSeq" id="WP_088905440.1">
    <property type="nucleotide sequence ID" value="NZ_CP022272.1"/>
</dbReference>
<accession>A0AAC9U263</accession>
<feature type="transmembrane region" description="Helical" evidence="2">
    <location>
        <begin position="545"/>
        <end position="567"/>
    </location>
</feature>
<feature type="transmembrane region" description="Helical" evidence="2">
    <location>
        <begin position="486"/>
        <end position="506"/>
    </location>
</feature>
<evidence type="ECO:0000313" key="4">
    <source>
        <dbReference type="Proteomes" id="UP000198233"/>
    </source>
</evidence>
<feature type="transmembrane region" description="Helical" evidence="2">
    <location>
        <begin position="976"/>
        <end position="993"/>
    </location>
</feature>
<dbReference type="KEGG" id="smav:CFF01_15820"/>
<feature type="transmembrane region" description="Helical" evidence="2">
    <location>
        <begin position="895"/>
        <end position="913"/>
    </location>
</feature>
<feature type="transmembrane region" description="Helical" evidence="2">
    <location>
        <begin position="769"/>
        <end position="786"/>
    </location>
</feature>
<protein>
    <recommendedName>
        <fullName evidence="5">DUF2339 domain-containing protein</fullName>
    </recommendedName>
</protein>
<evidence type="ECO:0000256" key="1">
    <source>
        <dbReference type="SAM" id="MobiDB-lite"/>
    </source>
</evidence>
<feature type="transmembrane region" description="Helical" evidence="2">
    <location>
        <begin position="830"/>
        <end position="847"/>
    </location>
</feature>
<feature type="transmembrane region" description="Helical" evidence="2">
    <location>
        <begin position="599"/>
        <end position="617"/>
    </location>
</feature>
<dbReference type="PANTHER" id="PTHR38434:SF1">
    <property type="entry name" value="BLL2549 PROTEIN"/>
    <property type="match status" value="1"/>
</dbReference>
<feature type="transmembrane region" description="Helical" evidence="2">
    <location>
        <begin position="947"/>
        <end position="964"/>
    </location>
</feature>
<keyword evidence="2" id="KW-1133">Transmembrane helix</keyword>
<feature type="transmembrane region" description="Helical" evidence="2">
    <location>
        <begin position="300"/>
        <end position="318"/>
    </location>
</feature>
<feature type="transmembrane region" description="Helical" evidence="2">
    <location>
        <begin position="853"/>
        <end position="875"/>
    </location>
</feature>
<dbReference type="InterPro" id="IPR019286">
    <property type="entry name" value="DUF2339_TM"/>
</dbReference>
<keyword evidence="2" id="KW-0812">Transmembrane</keyword>
<keyword evidence="2" id="KW-0472">Membrane</keyword>
<feature type="transmembrane region" description="Helical" evidence="2">
    <location>
        <begin position="383"/>
        <end position="402"/>
    </location>
</feature>
<feature type="transmembrane region" description="Helical" evidence="2">
    <location>
        <begin position="713"/>
        <end position="730"/>
    </location>
</feature>